<dbReference type="InterPro" id="IPR015882">
    <property type="entry name" value="HEX_bac_N"/>
</dbReference>
<dbReference type="GO" id="GO:0030203">
    <property type="term" value="P:glycosaminoglycan metabolic process"/>
    <property type="evidence" value="ECO:0007669"/>
    <property type="project" value="TreeGrafter"/>
</dbReference>
<accession>W0F4H6</accession>
<feature type="signal peptide" evidence="7">
    <location>
        <begin position="1"/>
        <end position="17"/>
    </location>
</feature>
<dbReference type="HOGENOM" id="CLU_007082_5_1_10"/>
<name>W0F4H6_9BACT</name>
<dbReference type="Gene3D" id="3.20.20.80">
    <property type="entry name" value="Glycosidases"/>
    <property type="match status" value="1"/>
</dbReference>
<dbReference type="InterPro" id="IPR017853">
    <property type="entry name" value="GH"/>
</dbReference>
<evidence type="ECO:0000256" key="7">
    <source>
        <dbReference type="SAM" id="SignalP"/>
    </source>
</evidence>
<dbReference type="Pfam" id="PF00728">
    <property type="entry name" value="Glyco_hydro_20"/>
    <property type="match status" value="1"/>
</dbReference>
<evidence type="ECO:0000313" key="11">
    <source>
        <dbReference type="Proteomes" id="UP000003586"/>
    </source>
</evidence>
<evidence type="ECO:0000256" key="1">
    <source>
        <dbReference type="ARBA" id="ARBA00001231"/>
    </source>
</evidence>
<keyword evidence="5" id="KW-0326">Glycosidase</keyword>
<dbReference type="SUPFAM" id="SSF51445">
    <property type="entry name" value="(Trans)glycosidases"/>
    <property type="match status" value="1"/>
</dbReference>
<dbReference type="EMBL" id="CP007035">
    <property type="protein sequence ID" value="AHF16698.1"/>
    <property type="molecule type" value="Genomic_DNA"/>
</dbReference>
<dbReference type="PRINTS" id="PR00738">
    <property type="entry name" value="GLHYDRLASE20"/>
</dbReference>
<dbReference type="InterPro" id="IPR029018">
    <property type="entry name" value="Hex-like_dom2"/>
</dbReference>
<gene>
    <name evidence="10" type="ORF">NIASO_19005</name>
</gene>
<evidence type="ECO:0000256" key="4">
    <source>
        <dbReference type="ARBA" id="ARBA00022801"/>
    </source>
</evidence>
<dbReference type="KEGG" id="nso:NIASO_19005"/>
<keyword evidence="11" id="KW-1185">Reference proteome</keyword>
<protein>
    <recommendedName>
        <fullName evidence="3">beta-N-acetylhexosaminidase</fullName>
        <ecNumber evidence="3">3.2.1.52</ecNumber>
    </recommendedName>
</protein>
<feature type="domain" description="Beta-hexosaminidase bacterial type N-terminal" evidence="9">
    <location>
        <begin position="20"/>
        <end position="147"/>
    </location>
</feature>
<evidence type="ECO:0000313" key="10">
    <source>
        <dbReference type="EMBL" id="AHF16698.1"/>
    </source>
</evidence>
<dbReference type="Proteomes" id="UP000003586">
    <property type="component" value="Chromosome"/>
</dbReference>
<comment type="catalytic activity">
    <reaction evidence="1">
        <text>Hydrolysis of terminal non-reducing N-acetyl-D-hexosamine residues in N-acetyl-beta-D-hexosaminides.</text>
        <dbReference type="EC" id="3.2.1.52"/>
    </reaction>
</comment>
<dbReference type="InterPro" id="IPR015883">
    <property type="entry name" value="Glyco_hydro_20_cat"/>
</dbReference>
<dbReference type="GO" id="GO:0016020">
    <property type="term" value="C:membrane"/>
    <property type="evidence" value="ECO:0007669"/>
    <property type="project" value="TreeGrafter"/>
</dbReference>
<feature type="chain" id="PRO_5004788518" description="beta-N-acetylhexosaminidase" evidence="7">
    <location>
        <begin position="18"/>
        <end position="554"/>
    </location>
</feature>
<dbReference type="eggNOG" id="COG3525">
    <property type="taxonomic scope" value="Bacteria"/>
</dbReference>
<dbReference type="PANTHER" id="PTHR22600:SF57">
    <property type="entry name" value="BETA-N-ACETYLHEXOSAMINIDASE"/>
    <property type="match status" value="1"/>
</dbReference>
<evidence type="ECO:0000256" key="2">
    <source>
        <dbReference type="ARBA" id="ARBA00006285"/>
    </source>
</evidence>
<dbReference type="GO" id="GO:0005975">
    <property type="term" value="P:carbohydrate metabolic process"/>
    <property type="evidence" value="ECO:0007669"/>
    <property type="project" value="InterPro"/>
</dbReference>
<evidence type="ECO:0000256" key="6">
    <source>
        <dbReference type="PIRSR" id="PIRSR625705-1"/>
    </source>
</evidence>
<reference evidence="10 11" key="1">
    <citation type="submission" date="2013-12" db="EMBL/GenBank/DDBJ databases">
        <authorList>
            <consortium name="DOE Joint Genome Institute"/>
            <person name="Eisen J."/>
            <person name="Huntemann M."/>
            <person name="Han J."/>
            <person name="Chen A."/>
            <person name="Kyrpides N."/>
            <person name="Mavromatis K."/>
            <person name="Markowitz V."/>
            <person name="Palaniappan K."/>
            <person name="Ivanova N."/>
            <person name="Schaumberg A."/>
            <person name="Pati A."/>
            <person name="Liolios K."/>
            <person name="Nordberg H.P."/>
            <person name="Cantor M.N."/>
            <person name="Hua S.X."/>
            <person name="Woyke T."/>
        </authorList>
    </citation>
    <scope>NUCLEOTIDE SEQUENCE [LARGE SCALE GENOMIC DNA]</scope>
    <source>
        <strain evidence="11">DSM 19437</strain>
    </source>
</reference>
<dbReference type="EC" id="3.2.1.52" evidence="3"/>
<feature type="active site" description="Proton donor" evidence="6">
    <location>
        <position position="349"/>
    </location>
</feature>
<dbReference type="Pfam" id="PF02838">
    <property type="entry name" value="Glyco_hydro_20b"/>
    <property type="match status" value="1"/>
</dbReference>
<dbReference type="SUPFAM" id="SSF55545">
    <property type="entry name" value="beta-N-acetylhexosaminidase-like domain"/>
    <property type="match status" value="1"/>
</dbReference>
<dbReference type="GO" id="GO:0004563">
    <property type="term" value="F:beta-N-acetylhexosaminidase activity"/>
    <property type="evidence" value="ECO:0007669"/>
    <property type="project" value="UniProtKB-EC"/>
</dbReference>
<evidence type="ECO:0000256" key="5">
    <source>
        <dbReference type="ARBA" id="ARBA00023295"/>
    </source>
</evidence>
<dbReference type="PANTHER" id="PTHR22600">
    <property type="entry name" value="BETA-HEXOSAMINIDASE"/>
    <property type="match status" value="1"/>
</dbReference>
<evidence type="ECO:0000256" key="3">
    <source>
        <dbReference type="ARBA" id="ARBA00012663"/>
    </source>
</evidence>
<dbReference type="AlphaFoldDB" id="W0F4H6"/>
<dbReference type="OrthoDB" id="726159at2"/>
<dbReference type="PIRSF" id="PIRSF001093">
    <property type="entry name" value="B-hxosamndse_ab_euk"/>
    <property type="match status" value="1"/>
</dbReference>
<proteinExistence type="inferred from homology"/>
<feature type="domain" description="Glycoside hydrolase family 20 catalytic" evidence="8">
    <location>
        <begin position="151"/>
        <end position="517"/>
    </location>
</feature>
<keyword evidence="7" id="KW-0732">Signal</keyword>
<keyword evidence="4" id="KW-0378">Hydrolase</keyword>
<sequence>MKLFASFFLFIPFFIQAQTVNLIPKPAFVKQENGTFVLNAETKIIVRDNRLFKTAKLFNEYLAQYYGFKIAVVARGEKNTQRDIVLQMKETGKSKVPGGYALHLTSKQVSITGNDPEGVFYGVQSLIQLLPFEKSGKLALPCVKVMDTPRFAYRGLNIDVSRHFFDVAFIKKYIDLMALYKMNVFHWHLTDDQGWRIEIKKYPLLTQTGSLRNGTIKGHYPGTGNDNQTYGGYYTQEQIKEVVAYAAARYITVIPEIEMPGHSSAAIAAYPSLSCFPNRTTAIPLNMVALKTVQQAQDAGRKKFVQETWGVFDDVYCAGKDSTFIFLQNVLDEVLSLFPSKYIHIGGDECPKTDWKQCPLCQKRMKENHLKDEHALQSYFIQRIEKYLNSKGRQIIGWDEILEGGLAPNATVMSWRGEQGGIEAARQHHNVVMTPSSYCYLNRSGLRNDDSLTAGNYLPIDRVYNYNPVSDSLTNEESKYIIGGQASLWTEYIANPAKVEYMILPRLSAMSEVLWTDMKHKNWDDFKKRMLQEQKRYEWLGLNYNHKITEALLR</sequence>
<evidence type="ECO:0000259" key="8">
    <source>
        <dbReference type="Pfam" id="PF00728"/>
    </source>
</evidence>
<dbReference type="CDD" id="cd06563">
    <property type="entry name" value="GH20_chitobiase-like"/>
    <property type="match status" value="1"/>
</dbReference>
<dbReference type="Gene3D" id="3.30.379.10">
    <property type="entry name" value="Chitobiase/beta-hexosaminidase domain 2-like"/>
    <property type="match status" value="1"/>
</dbReference>
<evidence type="ECO:0000259" key="9">
    <source>
        <dbReference type="Pfam" id="PF02838"/>
    </source>
</evidence>
<comment type="similarity">
    <text evidence="2">Belongs to the glycosyl hydrolase 20 family.</text>
</comment>
<organism evidence="10 11">
    <name type="scientific">Niabella soli DSM 19437</name>
    <dbReference type="NCBI Taxonomy" id="929713"/>
    <lineage>
        <taxon>Bacteria</taxon>
        <taxon>Pseudomonadati</taxon>
        <taxon>Bacteroidota</taxon>
        <taxon>Chitinophagia</taxon>
        <taxon>Chitinophagales</taxon>
        <taxon>Chitinophagaceae</taxon>
        <taxon>Niabella</taxon>
    </lineage>
</organism>
<dbReference type="InterPro" id="IPR025705">
    <property type="entry name" value="Beta_hexosaminidase_sua/sub"/>
</dbReference>
<dbReference type="RefSeq" id="WP_008588196.1">
    <property type="nucleotide sequence ID" value="NZ_CP007035.1"/>
</dbReference>
<dbReference type="STRING" id="929713.NIASO_19005"/>